<feature type="region of interest" description="Disordered" evidence="1">
    <location>
        <begin position="20"/>
        <end position="59"/>
    </location>
</feature>
<gene>
    <name evidence="2" type="ORF">KDW95_18985</name>
</gene>
<organism evidence="2 3">
    <name type="scientific">Marinobacterium rhizophilum</name>
    <dbReference type="NCBI Taxonomy" id="420402"/>
    <lineage>
        <taxon>Bacteria</taxon>
        <taxon>Pseudomonadati</taxon>
        <taxon>Pseudomonadota</taxon>
        <taxon>Gammaproteobacteria</taxon>
        <taxon>Oceanospirillales</taxon>
        <taxon>Oceanospirillaceae</taxon>
        <taxon>Marinobacterium</taxon>
    </lineage>
</organism>
<dbReference type="EMBL" id="CP073347">
    <property type="protein sequence ID" value="UTW11326.1"/>
    <property type="molecule type" value="Genomic_DNA"/>
</dbReference>
<protein>
    <recommendedName>
        <fullName evidence="4">Transposase</fullName>
    </recommendedName>
</protein>
<proteinExistence type="predicted"/>
<evidence type="ECO:0008006" key="4">
    <source>
        <dbReference type="Google" id="ProtNLM"/>
    </source>
</evidence>
<name>A0ABY5HG33_9GAMM</name>
<dbReference type="Proteomes" id="UP001058461">
    <property type="component" value="Chromosome"/>
</dbReference>
<sequence length="59" mass="6589">MMKTAYEQLRKLMQHLGLVRTPSLGKARSPERNPDNAAMSPVQRSSARAARKNPWLLAG</sequence>
<dbReference type="RefSeq" id="WP_255853367.1">
    <property type="nucleotide sequence ID" value="NZ_CP073347.1"/>
</dbReference>
<reference evidence="2" key="1">
    <citation type="submission" date="2021-04" db="EMBL/GenBank/DDBJ databases">
        <title>Oceanospirillales bacteria with DddD are important DMSP degraders in coastal seawater.</title>
        <authorList>
            <person name="Liu J."/>
        </authorList>
    </citation>
    <scope>NUCLEOTIDE SEQUENCE</scope>
    <source>
        <strain evidence="2">D13-1</strain>
    </source>
</reference>
<keyword evidence="3" id="KW-1185">Reference proteome</keyword>
<evidence type="ECO:0000313" key="2">
    <source>
        <dbReference type="EMBL" id="UTW11326.1"/>
    </source>
</evidence>
<evidence type="ECO:0000256" key="1">
    <source>
        <dbReference type="SAM" id="MobiDB-lite"/>
    </source>
</evidence>
<evidence type="ECO:0000313" key="3">
    <source>
        <dbReference type="Proteomes" id="UP001058461"/>
    </source>
</evidence>
<accession>A0ABY5HG33</accession>